<accession>T0KC77</accession>
<dbReference type="EMBL" id="AMYD01001483">
    <property type="protein sequence ID" value="EQB52962.1"/>
    <property type="molecule type" value="Genomic_DNA"/>
</dbReference>
<comment type="caution">
    <text evidence="1">The sequence shown here is derived from an EMBL/GenBank/DDBJ whole genome shotgun (WGS) entry which is preliminary data.</text>
</comment>
<gene>
    <name evidence="1" type="ORF">CGLO_07371</name>
</gene>
<evidence type="ECO:0000313" key="2">
    <source>
        <dbReference type="Proteomes" id="UP000015530"/>
    </source>
</evidence>
<proteinExistence type="predicted"/>
<dbReference type="AlphaFoldDB" id="T0KC77"/>
<organism evidence="1 2">
    <name type="scientific">Colletotrichum gloeosporioides (strain Cg-14)</name>
    <name type="common">Anthracnose fungus</name>
    <name type="synonym">Glomerella cingulata</name>
    <dbReference type="NCBI Taxonomy" id="1237896"/>
    <lineage>
        <taxon>Eukaryota</taxon>
        <taxon>Fungi</taxon>
        <taxon>Dikarya</taxon>
        <taxon>Ascomycota</taxon>
        <taxon>Pezizomycotina</taxon>
        <taxon>Sordariomycetes</taxon>
        <taxon>Hypocreomycetidae</taxon>
        <taxon>Glomerellales</taxon>
        <taxon>Glomerellaceae</taxon>
        <taxon>Colletotrichum</taxon>
        <taxon>Colletotrichum gloeosporioides species complex</taxon>
    </lineage>
</organism>
<protein>
    <submittedName>
        <fullName evidence="1">Uncharacterized protein</fullName>
    </submittedName>
</protein>
<sequence>MELWTIAPPPPSGVLPEEDVVSGQGWHLSYLHSTSLAHDSSISWAVD</sequence>
<dbReference type="Proteomes" id="UP000015530">
    <property type="component" value="Unassembled WGS sequence"/>
</dbReference>
<dbReference type="HOGENOM" id="CLU_3175342_0_0_1"/>
<reference evidence="2" key="1">
    <citation type="journal article" date="2013" name="Mol. Plant Microbe Interact.">
        <title>Global aspects of pacC regulation of pathogenicity genes in Colletotrichum gloeosporioides as revealed by transcriptome analysis.</title>
        <authorList>
            <person name="Alkan N."/>
            <person name="Meng X."/>
            <person name="Friedlander G."/>
            <person name="Reuveni E."/>
            <person name="Sukno S."/>
            <person name="Sherman A."/>
            <person name="Thon M."/>
            <person name="Fluhr R."/>
            <person name="Prusky D."/>
        </authorList>
    </citation>
    <scope>NUCLEOTIDE SEQUENCE [LARGE SCALE GENOMIC DNA]</scope>
    <source>
        <strain evidence="2">Cg-14</strain>
    </source>
</reference>
<evidence type="ECO:0000313" key="1">
    <source>
        <dbReference type="EMBL" id="EQB52962.1"/>
    </source>
</evidence>
<name>T0KC77_COLGC</name>